<dbReference type="SUPFAM" id="SSF53335">
    <property type="entry name" value="S-adenosyl-L-methionine-dependent methyltransferases"/>
    <property type="match status" value="1"/>
</dbReference>
<evidence type="ECO:0000256" key="4">
    <source>
        <dbReference type="ARBA" id="ARBA00022691"/>
    </source>
</evidence>
<sequence length="390" mass="42330">MTAYYNEFDPKAAAWLRELIKQGHIAHGVVDERSITDVRPEDLTGFTQCHFFAGIGGWSYALRLAGIPDDYPCWTGSPPCQPFSIAGKQLGQLDDRHLAPTFMRLVEQCKPSILFGEQVAAAIRKHWLDDLFTELERQGYACGSAVLPACSVGAPHKRDRLFFGAVNRLAHSGSVSNNQWSENAKLQGWQEKAKQSGLGGSSLFVAHADSKQRHWPGNVGATGGHEFTDGGINGGMADTNNNRQPAGSRGGKSCRNVSRDDAGRRGSTNRQAHQNPRNNWSDPDWLSGRDGYFRPVESGTFPLANGIPARVGRLRGYGNAIVPQVAAEFIGAFLDSLAETPCTACGFPATDNQLCDTCEELYSAKSPNFYDLGGDDGQAEEAETENLPPL</sequence>
<name>A0A2X5NSR8_9GAMM</name>
<accession>A0A2X5NSR8</accession>
<evidence type="ECO:0000256" key="5">
    <source>
        <dbReference type="ARBA" id="ARBA00022747"/>
    </source>
</evidence>
<evidence type="ECO:0000313" key="8">
    <source>
        <dbReference type="EMBL" id="SQK75757.1"/>
    </source>
</evidence>
<feature type="region of interest" description="Disordered" evidence="7">
    <location>
        <begin position="214"/>
        <end position="286"/>
    </location>
</feature>
<evidence type="ECO:0000256" key="3">
    <source>
        <dbReference type="ARBA" id="ARBA00022679"/>
    </source>
</evidence>
<dbReference type="Pfam" id="PF00145">
    <property type="entry name" value="DNA_methylase"/>
    <property type="match status" value="1"/>
</dbReference>
<protein>
    <recommendedName>
        <fullName evidence="1">DNA (cytosine-5-)-methyltransferase</fullName>
        <ecNumber evidence="1">2.1.1.37</ecNumber>
    </recommendedName>
</protein>
<keyword evidence="2 8" id="KW-0489">Methyltransferase</keyword>
<evidence type="ECO:0000256" key="2">
    <source>
        <dbReference type="ARBA" id="ARBA00022603"/>
    </source>
</evidence>
<evidence type="ECO:0000256" key="1">
    <source>
        <dbReference type="ARBA" id="ARBA00011975"/>
    </source>
</evidence>
<dbReference type="InterPro" id="IPR029063">
    <property type="entry name" value="SAM-dependent_MTases_sf"/>
</dbReference>
<keyword evidence="5" id="KW-0680">Restriction system</keyword>
<dbReference type="Proteomes" id="UP000248758">
    <property type="component" value="Chromosome 1"/>
</dbReference>
<keyword evidence="4" id="KW-0949">S-adenosyl-L-methionine</keyword>
<dbReference type="GO" id="GO:0003886">
    <property type="term" value="F:DNA (cytosine-5-)-methyltransferase activity"/>
    <property type="evidence" value="ECO:0007669"/>
    <property type="project" value="UniProtKB-EC"/>
</dbReference>
<feature type="compositionally biased region" description="Polar residues" evidence="7">
    <location>
        <begin position="266"/>
        <end position="281"/>
    </location>
</feature>
<dbReference type="Gene3D" id="3.40.50.150">
    <property type="entry name" value="Vaccinia Virus protein VP39"/>
    <property type="match status" value="1"/>
</dbReference>
<dbReference type="KEGG" id="tpty:NCTC11468_02608"/>
<keyword evidence="3 8" id="KW-0808">Transferase</keyword>
<dbReference type="InterPro" id="IPR050750">
    <property type="entry name" value="C5-MTase"/>
</dbReference>
<dbReference type="GO" id="GO:0032259">
    <property type="term" value="P:methylation"/>
    <property type="evidence" value="ECO:0007669"/>
    <property type="project" value="UniProtKB-KW"/>
</dbReference>
<dbReference type="InterPro" id="IPR001525">
    <property type="entry name" value="C5_MeTfrase"/>
</dbReference>
<evidence type="ECO:0000256" key="6">
    <source>
        <dbReference type="ARBA" id="ARBA00047422"/>
    </source>
</evidence>
<dbReference type="REBASE" id="254546">
    <property type="entry name" value="M.Tpt11468ORF2608P"/>
</dbReference>
<dbReference type="EMBL" id="LS483499">
    <property type="protein sequence ID" value="SQK75757.1"/>
    <property type="molecule type" value="Genomic_DNA"/>
</dbReference>
<evidence type="ECO:0000256" key="7">
    <source>
        <dbReference type="SAM" id="MobiDB-lite"/>
    </source>
</evidence>
<organism evidence="8 9">
    <name type="scientific">Tatumella ptyseos</name>
    <dbReference type="NCBI Taxonomy" id="82987"/>
    <lineage>
        <taxon>Bacteria</taxon>
        <taxon>Pseudomonadati</taxon>
        <taxon>Pseudomonadota</taxon>
        <taxon>Gammaproteobacteria</taxon>
        <taxon>Enterobacterales</taxon>
        <taxon>Erwiniaceae</taxon>
        <taxon>Tatumella</taxon>
    </lineage>
</organism>
<dbReference type="RefSeq" id="WP_051170687.1">
    <property type="nucleotide sequence ID" value="NZ_LS483499.1"/>
</dbReference>
<gene>
    <name evidence="8" type="ORF">NCTC11468_02608</name>
</gene>
<dbReference type="PANTHER" id="PTHR46098:SF1">
    <property type="entry name" value="TRNA (CYTOSINE(38)-C(5))-METHYLTRANSFERASE"/>
    <property type="match status" value="1"/>
</dbReference>
<proteinExistence type="predicted"/>
<dbReference type="AlphaFoldDB" id="A0A2X5NSR8"/>
<comment type="catalytic activity">
    <reaction evidence="6">
        <text>a 2'-deoxycytidine in DNA + S-adenosyl-L-methionine = a 5-methyl-2'-deoxycytidine in DNA + S-adenosyl-L-homocysteine + H(+)</text>
        <dbReference type="Rhea" id="RHEA:13681"/>
        <dbReference type="Rhea" id="RHEA-COMP:11369"/>
        <dbReference type="Rhea" id="RHEA-COMP:11370"/>
        <dbReference type="ChEBI" id="CHEBI:15378"/>
        <dbReference type="ChEBI" id="CHEBI:57856"/>
        <dbReference type="ChEBI" id="CHEBI:59789"/>
        <dbReference type="ChEBI" id="CHEBI:85452"/>
        <dbReference type="ChEBI" id="CHEBI:85454"/>
        <dbReference type="EC" id="2.1.1.37"/>
    </reaction>
</comment>
<dbReference type="EC" id="2.1.1.37" evidence="1"/>
<reference evidence="8 9" key="1">
    <citation type="submission" date="2018-06" db="EMBL/GenBank/DDBJ databases">
        <authorList>
            <consortium name="Pathogen Informatics"/>
            <person name="Doyle S."/>
        </authorList>
    </citation>
    <scope>NUCLEOTIDE SEQUENCE [LARGE SCALE GENOMIC DNA]</scope>
    <source>
        <strain evidence="8 9">NCTC11468</strain>
    </source>
</reference>
<dbReference type="PANTHER" id="PTHR46098">
    <property type="entry name" value="TRNA (CYTOSINE(38)-C(5))-METHYLTRANSFERASE"/>
    <property type="match status" value="1"/>
</dbReference>
<evidence type="ECO:0000313" key="9">
    <source>
        <dbReference type="Proteomes" id="UP000248758"/>
    </source>
</evidence>
<dbReference type="GO" id="GO:0009307">
    <property type="term" value="P:DNA restriction-modification system"/>
    <property type="evidence" value="ECO:0007669"/>
    <property type="project" value="UniProtKB-KW"/>
</dbReference>